<dbReference type="InterPro" id="IPR027417">
    <property type="entry name" value="P-loop_NTPase"/>
</dbReference>
<dbReference type="PROSITE" id="PS50837">
    <property type="entry name" value="NACHT"/>
    <property type="match status" value="1"/>
</dbReference>
<evidence type="ECO:0000313" key="7">
    <source>
        <dbReference type="EMBL" id="KAJ5106422.1"/>
    </source>
</evidence>
<evidence type="ECO:0000256" key="1">
    <source>
        <dbReference type="ARBA" id="ARBA00022574"/>
    </source>
</evidence>
<evidence type="ECO:0000256" key="2">
    <source>
        <dbReference type="ARBA" id="ARBA00022737"/>
    </source>
</evidence>
<dbReference type="Proteomes" id="UP001149165">
    <property type="component" value="Unassembled WGS sequence"/>
</dbReference>
<dbReference type="PROSITE" id="PS50082">
    <property type="entry name" value="WD_REPEATS_2"/>
    <property type="match status" value="3"/>
</dbReference>
<sequence>MPKEKRVALKRLLHLGKRAQKAETPTPASKPPPKEERGPYKLKPGEPTTYNSGRSISPSTIQNPIEISPELLWDEAYDDLKRNDPDLLGSYEKILSVEIQEVGAISQSQTERRAQMKDLLQAGFKKTEKLSRVTGKMGDAIDIVLSVKSAIGAGLTAVPIAATVWTSVCVALEICSNPITEMNAGREGLATIISKMKWYSGFLELLQQKRKLGDDGGSVEIFTDLQRQLATMIYELYKMLLKYIITCICAFYKNQAIVFVKNLVRLCDWSGALDGIEKAETSMRAAANDLGVNETNSYLRILATAQRSDREEEMIQTCSVGDMRATINSLQREKDVLLPASSEWVLHTPEYLEFIDENSVLHLLRLRGDAGKGKTMLMIGIVNDLTMRLNTHFEEFHLAYFFCRGTDNRLNTATAILKGLISMLIQRERSLLRHLNDSWKSLQSDIRDGERFEILKRVLKSILEDECLQKVCLVVDALDECGTETPGIASFLTVVSDTLSNKNVKWLLSSRNIPSVSKALQGLGAEINLEEHSTTVSRAVMNYVDHKMKEVCEQYHQDLVDNPTFNQEKFDQKMRDIGDIIREKADGTFLWVSLVIFELKRCSPHQALARVKELPKGLYAMYDLMRQTAIYSDDIQEFRKVLWVLIAAYRPLHLSELVAIAQLDEWVPQQSIVRRSGFLTFNEDNGFVYFVHQSAKEYFTQNQGPPAQFDMLSCGPGESHSIILSGSLAAMEGLKRDILDLKYPDSSVSKAPRSKDDPLRSLEYSCVFWIDHLCEKQINQDEIDFSDNGVMAEFWRNTGLLSFLRDAYRFARFNRGIIEPFPLQLYYSGLFFSPRTTLIGNLFETDRPHWLEVNPRIQPSWDSCLQTLAHGRPVDSLMCSLDEKLVASSCTSPFDPSLDRDTLTFLQLWDTDNGACLWRAQGYFEETIMAFSSDNQLIATRTTTAIRLRKVETGEVLKIESMSYVTSLAFSHNGLLLSGDTNGNLTVWDLKSVEDHRILKSTLENKSVNIISVSISNGDTYVACLYSASSFEVWNLKSGESLLVSRLDGSYYSNEQFSKVACVSFSRFDDNLLFIKSPVNELLCFNLSTREFIDASRLSLRGEVGTGRLPNGNTVVKNWDQVEIWDPSGSSALKRLKGHTGMITSLAILSTESRIISGSKDGLIKIWDSDINTSPIDESNLFDFTPRMSLLPDGRVLTVTDRGLVQNWDPNGNLCQRIKLWNQSSEVVLNVSSHGFIASTFEGTTLNIWNFEGSQVAAFPIETICLQGLGESVHSKTSGNSEEPMSFRPIVPSATTVTFPPDGNLIACYNGEETISIWDLRNGKCDQVLQVQNWPSYSLVMAFSPDMKHLALWASEDEIELWDIRSGLHFETCDHLPWTRYTNGRSEHNYNLQKFPGGWWITWDGLRIILLPQKFWPFEERPENGYAGYLITVTGLVICTGSSLWFFNFTDESPFDTSLL</sequence>
<gene>
    <name evidence="7" type="ORF">N7456_003097</name>
</gene>
<dbReference type="Gene3D" id="3.40.50.300">
    <property type="entry name" value="P-loop containing nucleotide triphosphate hydrolases"/>
    <property type="match status" value="1"/>
</dbReference>
<evidence type="ECO:0000256" key="5">
    <source>
        <dbReference type="SAM" id="Phobius"/>
    </source>
</evidence>
<dbReference type="InterPro" id="IPR011047">
    <property type="entry name" value="Quinoprotein_ADH-like_sf"/>
</dbReference>
<dbReference type="SUPFAM" id="SSF52540">
    <property type="entry name" value="P-loop containing nucleoside triphosphate hydrolases"/>
    <property type="match status" value="1"/>
</dbReference>
<keyword evidence="5" id="KW-0812">Transmembrane</keyword>
<dbReference type="Pfam" id="PF24883">
    <property type="entry name" value="NPHP3_N"/>
    <property type="match status" value="1"/>
</dbReference>
<feature type="region of interest" description="Disordered" evidence="4">
    <location>
        <begin position="13"/>
        <end position="61"/>
    </location>
</feature>
<accession>A0A9W9FU70</accession>
<dbReference type="SMART" id="SM00320">
    <property type="entry name" value="WD40"/>
    <property type="match status" value="5"/>
</dbReference>
<dbReference type="SUPFAM" id="SSF82171">
    <property type="entry name" value="DPP6 N-terminal domain-like"/>
    <property type="match status" value="1"/>
</dbReference>
<keyword evidence="5" id="KW-1133">Transmembrane helix</keyword>
<feature type="repeat" description="WD" evidence="3">
    <location>
        <begin position="965"/>
        <end position="998"/>
    </location>
</feature>
<feature type="transmembrane region" description="Helical" evidence="5">
    <location>
        <begin position="1426"/>
        <end position="1447"/>
    </location>
</feature>
<dbReference type="EMBL" id="JAPQKH010000003">
    <property type="protein sequence ID" value="KAJ5106422.1"/>
    <property type="molecule type" value="Genomic_DNA"/>
</dbReference>
<dbReference type="PANTHER" id="PTHR10039:SF14">
    <property type="entry name" value="NACHT DOMAIN-CONTAINING PROTEIN"/>
    <property type="match status" value="1"/>
</dbReference>
<dbReference type="Pfam" id="PF17100">
    <property type="entry name" value="NACHT_N"/>
    <property type="match status" value="1"/>
</dbReference>
<evidence type="ECO:0000256" key="4">
    <source>
        <dbReference type="SAM" id="MobiDB-lite"/>
    </source>
</evidence>
<dbReference type="Gene3D" id="2.130.10.10">
    <property type="entry name" value="YVTN repeat-like/Quinoprotein amine dehydrogenase"/>
    <property type="match status" value="3"/>
</dbReference>
<dbReference type="PROSITE" id="PS00678">
    <property type="entry name" value="WD_REPEATS_1"/>
    <property type="match status" value="1"/>
</dbReference>
<keyword evidence="2" id="KW-0677">Repeat</keyword>
<protein>
    <recommendedName>
        <fullName evidence="6">NACHT domain-containing protein</fullName>
    </recommendedName>
</protein>
<dbReference type="InterPro" id="IPR001680">
    <property type="entry name" value="WD40_rpt"/>
</dbReference>
<reference evidence="7" key="1">
    <citation type="submission" date="2022-11" db="EMBL/GenBank/DDBJ databases">
        <authorList>
            <person name="Petersen C."/>
        </authorList>
    </citation>
    <scope>NUCLEOTIDE SEQUENCE</scope>
    <source>
        <strain evidence="7">IBT 30069</strain>
    </source>
</reference>
<feature type="repeat" description="WD" evidence="3">
    <location>
        <begin position="1136"/>
        <end position="1168"/>
    </location>
</feature>
<dbReference type="InterPro" id="IPR019775">
    <property type="entry name" value="WD40_repeat_CS"/>
</dbReference>
<dbReference type="InterPro" id="IPR056884">
    <property type="entry name" value="NPHP3-like_N"/>
</dbReference>
<dbReference type="InterPro" id="IPR031359">
    <property type="entry name" value="NACHT_N"/>
</dbReference>
<comment type="caution">
    <text evidence="7">The sequence shown here is derived from an EMBL/GenBank/DDBJ whole genome shotgun (WGS) entry which is preliminary data.</text>
</comment>
<dbReference type="InterPro" id="IPR015943">
    <property type="entry name" value="WD40/YVTN_repeat-like_dom_sf"/>
</dbReference>
<evidence type="ECO:0000259" key="6">
    <source>
        <dbReference type="PROSITE" id="PS50837"/>
    </source>
</evidence>
<evidence type="ECO:0000256" key="3">
    <source>
        <dbReference type="PROSITE-ProRule" id="PRU00221"/>
    </source>
</evidence>
<feature type="domain" description="NACHT" evidence="6">
    <location>
        <begin position="362"/>
        <end position="511"/>
    </location>
</feature>
<reference evidence="7" key="2">
    <citation type="journal article" date="2023" name="IMA Fungus">
        <title>Comparative genomic study of the Penicillium genus elucidates a diverse pangenome and 15 lateral gene transfer events.</title>
        <authorList>
            <person name="Petersen C."/>
            <person name="Sorensen T."/>
            <person name="Nielsen M.R."/>
            <person name="Sondergaard T.E."/>
            <person name="Sorensen J.L."/>
            <person name="Fitzpatrick D.A."/>
            <person name="Frisvad J.C."/>
            <person name="Nielsen K.L."/>
        </authorList>
    </citation>
    <scope>NUCLEOTIDE SEQUENCE</scope>
    <source>
        <strain evidence="7">IBT 30069</strain>
    </source>
</reference>
<dbReference type="Pfam" id="PF00400">
    <property type="entry name" value="WD40"/>
    <property type="match status" value="2"/>
</dbReference>
<feature type="repeat" description="WD" evidence="3">
    <location>
        <begin position="1295"/>
        <end position="1328"/>
    </location>
</feature>
<name>A0A9W9FU70_9EURO</name>
<proteinExistence type="predicted"/>
<keyword evidence="5" id="KW-0472">Membrane</keyword>
<feature type="compositionally biased region" description="Polar residues" evidence="4">
    <location>
        <begin position="48"/>
        <end position="61"/>
    </location>
</feature>
<dbReference type="InterPro" id="IPR007111">
    <property type="entry name" value="NACHT_NTPase"/>
</dbReference>
<keyword evidence="1 3" id="KW-0853">WD repeat</keyword>
<evidence type="ECO:0000313" key="8">
    <source>
        <dbReference type="Proteomes" id="UP001149165"/>
    </source>
</evidence>
<keyword evidence="8" id="KW-1185">Reference proteome</keyword>
<organism evidence="7 8">
    <name type="scientific">Penicillium angulare</name>
    <dbReference type="NCBI Taxonomy" id="116970"/>
    <lineage>
        <taxon>Eukaryota</taxon>
        <taxon>Fungi</taxon>
        <taxon>Dikarya</taxon>
        <taxon>Ascomycota</taxon>
        <taxon>Pezizomycotina</taxon>
        <taxon>Eurotiomycetes</taxon>
        <taxon>Eurotiomycetidae</taxon>
        <taxon>Eurotiales</taxon>
        <taxon>Aspergillaceae</taxon>
        <taxon>Penicillium</taxon>
    </lineage>
</organism>
<dbReference type="SUPFAM" id="SSF50998">
    <property type="entry name" value="Quinoprotein alcohol dehydrogenase-like"/>
    <property type="match status" value="1"/>
</dbReference>
<dbReference type="PANTHER" id="PTHR10039">
    <property type="entry name" value="AMELOGENIN"/>
    <property type="match status" value="1"/>
</dbReference>
<dbReference type="OrthoDB" id="538223at2759"/>
<dbReference type="PROSITE" id="PS50294">
    <property type="entry name" value="WD_REPEATS_REGION"/>
    <property type="match status" value="1"/>
</dbReference>